<dbReference type="AlphaFoldDB" id="A0A2T7EWS4"/>
<dbReference type="EMBL" id="CM009750">
    <property type="protein sequence ID" value="PUZ72280.1"/>
    <property type="molecule type" value="Genomic_DNA"/>
</dbReference>
<keyword evidence="2" id="KW-1185">Reference proteome</keyword>
<evidence type="ECO:0000313" key="1">
    <source>
        <dbReference type="EMBL" id="PUZ72280.1"/>
    </source>
</evidence>
<accession>A0A2T7EWS4</accession>
<dbReference type="Gramene" id="PUZ72280">
    <property type="protein sequence ID" value="PUZ72280"/>
    <property type="gene ID" value="GQ55_2G381400"/>
</dbReference>
<gene>
    <name evidence="1" type="ORF">GQ55_2G381400</name>
</gene>
<proteinExistence type="predicted"/>
<evidence type="ECO:0000313" key="2">
    <source>
        <dbReference type="Proteomes" id="UP000244336"/>
    </source>
</evidence>
<name>A0A2T7EWS4_9POAL</name>
<protein>
    <submittedName>
        <fullName evidence="1">Uncharacterized protein</fullName>
    </submittedName>
</protein>
<sequence>MTCVSASIFVSKIGDKFGGKGTFIRIAHLVVNSMLLPWTVSRRAMSASSRPCDD</sequence>
<organism evidence="1 2">
    <name type="scientific">Panicum hallii var. hallii</name>
    <dbReference type="NCBI Taxonomy" id="1504633"/>
    <lineage>
        <taxon>Eukaryota</taxon>
        <taxon>Viridiplantae</taxon>
        <taxon>Streptophyta</taxon>
        <taxon>Embryophyta</taxon>
        <taxon>Tracheophyta</taxon>
        <taxon>Spermatophyta</taxon>
        <taxon>Magnoliopsida</taxon>
        <taxon>Liliopsida</taxon>
        <taxon>Poales</taxon>
        <taxon>Poaceae</taxon>
        <taxon>PACMAD clade</taxon>
        <taxon>Panicoideae</taxon>
        <taxon>Panicodae</taxon>
        <taxon>Paniceae</taxon>
        <taxon>Panicinae</taxon>
        <taxon>Panicum</taxon>
        <taxon>Panicum sect. Panicum</taxon>
    </lineage>
</organism>
<reference evidence="1 2" key="1">
    <citation type="submission" date="2018-04" db="EMBL/GenBank/DDBJ databases">
        <title>WGS assembly of Panicum hallii var. hallii HAL2.</title>
        <authorList>
            <person name="Lovell J."/>
            <person name="Jenkins J."/>
            <person name="Lowry D."/>
            <person name="Mamidi S."/>
            <person name="Sreedasyam A."/>
            <person name="Weng X."/>
            <person name="Barry K."/>
            <person name="Bonette J."/>
            <person name="Campitelli B."/>
            <person name="Daum C."/>
            <person name="Gordon S."/>
            <person name="Gould B."/>
            <person name="Lipzen A."/>
            <person name="MacQueen A."/>
            <person name="Palacio-Mejia J."/>
            <person name="Plott C."/>
            <person name="Shakirov E."/>
            <person name="Shu S."/>
            <person name="Yoshinaga Y."/>
            <person name="Zane M."/>
            <person name="Rokhsar D."/>
            <person name="Grimwood J."/>
            <person name="Schmutz J."/>
            <person name="Juenger T."/>
        </authorList>
    </citation>
    <scope>NUCLEOTIDE SEQUENCE [LARGE SCALE GENOMIC DNA]</scope>
    <source>
        <strain evidence="2">cv. HAL2</strain>
    </source>
</reference>
<dbReference type="Proteomes" id="UP000244336">
    <property type="component" value="Chromosome 2"/>
</dbReference>